<protein>
    <recommendedName>
        <fullName evidence="1">Helix-turn-helix domain-containing protein</fullName>
    </recommendedName>
</protein>
<dbReference type="RefSeq" id="WP_222595879.1">
    <property type="nucleotide sequence ID" value="NZ_BAAARM010000003.1"/>
</dbReference>
<dbReference type="InterPro" id="IPR041657">
    <property type="entry name" value="HTH_17"/>
</dbReference>
<sequence length="101" mass="11224">MTSYVTLTPEDVARTLGTSPWWVREQARRGRIPHLRVGRGQIRFLPEHVDALFRLITVDCVAEDAKPAVTTSSDLSALGPTVKSLAAHRRRPHVAGDRQLS</sequence>
<accession>A0A512DD16</accession>
<dbReference type="AlphaFoldDB" id="A0A512DD16"/>
<evidence type="ECO:0000313" key="2">
    <source>
        <dbReference type="EMBL" id="GEO34361.1"/>
    </source>
</evidence>
<gene>
    <name evidence="2" type="ORF">CAE01nite_20860</name>
</gene>
<dbReference type="EMBL" id="BJYY01000013">
    <property type="protein sequence ID" value="GEO34361.1"/>
    <property type="molecule type" value="Genomic_DNA"/>
</dbReference>
<reference evidence="2 3" key="1">
    <citation type="submission" date="2019-07" db="EMBL/GenBank/DDBJ databases">
        <title>Whole genome shotgun sequence of Cellulomonas aerilata NBRC 106308.</title>
        <authorList>
            <person name="Hosoyama A."/>
            <person name="Uohara A."/>
            <person name="Ohji S."/>
            <person name="Ichikawa N."/>
        </authorList>
    </citation>
    <scope>NUCLEOTIDE SEQUENCE [LARGE SCALE GENOMIC DNA]</scope>
    <source>
        <strain evidence="2 3">NBRC 106308</strain>
    </source>
</reference>
<evidence type="ECO:0000259" key="1">
    <source>
        <dbReference type="Pfam" id="PF12728"/>
    </source>
</evidence>
<dbReference type="Pfam" id="PF12728">
    <property type="entry name" value="HTH_17"/>
    <property type="match status" value="1"/>
</dbReference>
<organism evidence="2 3">
    <name type="scientific">Cellulomonas aerilata</name>
    <dbReference type="NCBI Taxonomy" id="515326"/>
    <lineage>
        <taxon>Bacteria</taxon>
        <taxon>Bacillati</taxon>
        <taxon>Actinomycetota</taxon>
        <taxon>Actinomycetes</taxon>
        <taxon>Micrococcales</taxon>
        <taxon>Cellulomonadaceae</taxon>
        <taxon>Cellulomonas</taxon>
    </lineage>
</organism>
<dbReference type="Proteomes" id="UP000321181">
    <property type="component" value="Unassembled WGS sequence"/>
</dbReference>
<keyword evidence="3" id="KW-1185">Reference proteome</keyword>
<feature type="domain" description="Helix-turn-helix" evidence="1">
    <location>
        <begin position="7"/>
        <end position="53"/>
    </location>
</feature>
<name>A0A512DD16_9CELL</name>
<proteinExistence type="predicted"/>
<evidence type="ECO:0000313" key="3">
    <source>
        <dbReference type="Proteomes" id="UP000321181"/>
    </source>
</evidence>
<comment type="caution">
    <text evidence="2">The sequence shown here is derived from an EMBL/GenBank/DDBJ whole genome shotgun (WGS) entry which is preliminary data.</text>
</comment>